<gene>
    <name evidence="2" type="ORF">L5014_37320</name>
</gene>
<dbReference type="Proteomes" id="UP001139308">
    <property type="component" value="Unassembled WGS sequence"/>
</dbReference>
<dbReference type="AlphaFoldDB" id="A0A9X1UNX6"/>
<dbReference type="InterPro" id="IPR009492">
    <property type="entry name" value="TniQ"/>
</dbReference>
<dbReference type="EMBL" id="JAKLJA010000079">
    <property type="protein sequence ID" value="MCG5078911.1"/>
    <property type="molecule type" value="Genomic_DNA"/>
</dbReference>
<reference evidence="2" key="1">
    <citation type="submission" date="2022-01" db="EMBL/GenBank/DDBJ databases">
        <title>Genome sequence and assembly of Parabukholderia sp. RG36.</title>
        <authorList>
            <person name="Chhetri G."/>
        </authorList>
    </citation>
    <scope>NUCLEOTIDE SEQUENCE</scope>
    <source>
        <strain evidence="2">RG36</strain>
    </source>
</reference>
<accession>A0A9X1UNX6</accession>
<evidence type="ECO:0000259" key="1">
    <source>
        <dbReference type="Pfam" id="PF06527"/>
    </source>
</evidence>
<dbReference type="Pfam" id="PF06527">
    <property type="entry name" value="TniQ"/>
    <property type="match status" value="1"/>
</dbReference>
<keyword evidence="3" id="KW-1185">Reference proteome</keyword>
<proteinExistence type="predicted"/>
<evidence type="ECO:0000313" key="2">
    <source>
        <dbReference type="EMBL" id="MCG5078911.1"/>
    </source>
</evidence>
<name>A0A9X1UNX6_9BURK</name>
<dbReference type="RefSeq" id="WP_338019390.1">
    <property type="nucleotide sequence ID" value="NZ_JAKLJA010000079.1"/>
</dbReference>
<protein>
    <submittedName>
        <fullName evidence="2">TniQ family protein</fullName>
    </submittedName>
</protein>
<comment type="caution">
    <text evidence="2">The sequence shown here is derived from an EMBL/GenBank/DDBJ whole genome shotgun (WGS) entry which is preliminary data.</text>
</comment>
<evidence type="ECO:0000313" key="3">
    <source>
        <dbReference type="Proteomes" id="UP001139308"/>
    </source>
</evidence>
<sequence length="288" mass="33047">MKNKLNRNWGHEYFHLRNNIRRASKRSGLRLIGSPGLIDGEALSGWIYRLCMQHRIRPGNLIGALGFAGPTSSLDFCPLTADDRWQIARATLTNPMDIDEASALDFTILGKRSFVCLSNDVRNRVPIYRLCPDCLAYDDIPHIRLMWRLAYNFICEHHRRPFLDTCGHCGHRLDFTFRFPRRTFPDCEYDIGHCNRCGNDLTGAAFAPVNSDLVDHVLQLQNEFHDRVRRSGLEPNCTLVSPAERVKPYLETANDYDEDAEPCFTGLSLKSLFGSEWKEIAKQIPCMR</sequence>
<feature type="domain" description="TniQ" evidence="1">
    <location>
        <begin position="35"/>
        <end position="160"/>
    </location>
</feature>
<organism evidence="2 3">
    <name type="scientific">Paraburkholderia tagetis</name>
    <dbReference type="NCBI Taxonomy" id="2913261"/>
    <lineage>
        <taxon>Bacteria</taxon>
        <taxon>Pseudomonadati</taxon>
        <taxon>Pseudomonadota</taxon>
        <taxon>Betaproteobacteria</taxon>
        <taxon>Burkholderiales</taxon>
        <taxon>Burkholderiaceae</taxon>
        <taxon>Paraburkholderia</taxon>
    </lineage>
</organism>